<sequence>MEENDEREDKDIEKDESRDESSGSDGEDGDHEREEDEDQEVSKNKDEKDEDDSDSDEKDEITVPRRFPWLPKESDDDDEDDEEEEEGKEEEEDQMKQDEYYNKLVETIDEEELNEDRVKAIWNFVKRGNMRFAHIIALTLYETKKQSFDHYFCEEMVERAVQFWNEHGDLSRGDDEQSVDDMKEALKKLEEPSKKGEENTPSGVREEFLKSITYSSKKLRFKMLDGLIEADKVKKDIDEKKWFLKELSEWEGGYEKVIKQRADRAWEIVRTFGSGVNYSIGAAFYFTARIEIDLKFLEEVLEKAFIQFGWWI</sequence>
<dbReference type="Proteomes" id="UP000483820">
    <property type="component" value="Chromosome X"/>
</dbReference>
<dbReference type="EMBL" id="WUAV01000006">
    <property type="protein sequence ID" value="KAF1745919.1"/>
    <property type="molecule type" value="Genomic_DNA"/>
</dbReference>
<dbReference type="RefSeq" id="XP_053578350.1">
    <property type="nucleotide sequence ID" value="XM_053734784.1"/>
</dbReference>
<feature type="region of interest" description="Disordered" evidence="1">
    <location>
        <begin position="1"/>
        <end position="99"/>
    </location>
</feature>
<dbReference type="CTD" id="9824987"/>
<name>A0A6A5FTT0_CAERE</name>
<proteinExistence type="predicted"/>
<evidence type="ECO:0000256" key="1">
    <source>
        <dbReference type="SAM" id="MobiDB-lite"/>
    </source>
</evidence>
<gene>
    <name evidence="2" type="ORF">GCK72_022366</name>
</gene>
<evidence type="ECO:0000313" key="2">
    <source>
        <dbReference type="EMBL" id="KAF1745919.1"/>
    </source>
</evidence>
<feature type="compositionally biased region" description="Acidic residues" evidence="1">
    <location>
        <begin position="74"/>
        <end position="93"/>
    </location>
</feature>
<accession>A0A6A5FTT0</accession>
<dbReference type="AlphaFoldDB" id="A0A6A5FTT0"/>
<dbReference type="GeneID" id="9824987"/>
<comment type="caution">
    <text evidence="2">The sequence shown here is derived from an EMBL/GenBank/DDBJ whole genome shotgun (WGS) entry which is preliminary data.</text>
</comment>
<protein>
    <submittedName>
        <fullName evidence="2">Uncharacterized protein</fullName>
    </submittedName>
</protein>
<feature type="compositionally biased region" description="Basic and acidic residues" evidence="1">
    <location>
        <begin position="7"/>
        <end position="21"/>
    </location>
</feature>
<feature type="compositionally biased region" description="Acidic residues" evidence="1">
    <location>
        <begin position="48"/>
        <end position="59"/>
    </location>
</feature>
<feature type="compositionally biased region" description="Acidic residues" evidence="1">
    <location>
        <begin position="25"/>
        <end position="39"/>
    </location>
</feature>
<reference evidence="2 3" key="1">
    <citation type="submission" date="2019-12" db="EMBL/GenBank/DDBJ databases">
        <title>Chromosome-level assembly of the Caenorhabditis remanei genome.</title>
        <authorList>
            <person name="Teterina A.A."/>
            <person name="Willis J.H."/>
            <person name="Phillips P.C."/>
        </authorList>
    </citation>
    <scope>NUCLEOTIDE SEQUENCE [LARGE SCALE GENOMIC DNA]</scope>
    <source>
        <strain evidence="2 3">PX506</strain>
        <tissue evidence="2">Whole organism</tissue>
    </source>
</reference>
<evidence type="ECO:0000313" key="3">
    <source>
        <dbReference type="Proteomes" id="UP000483820"/>
    </source>
</evidence>
<dbReference type="KEGG" id="crq:GCK72_022366"/>
<organism evidence="2 3">
    <name type="scientific">Caenorhabditis remanei</name>
    <name type="common">Caenorhabditis vulgaris</name>
    <dbReference type="NCBI Taxonomy" id="31234"/>
    <lineage>
        <taxon>Eukaryota</taxon>
        <taxon>Metazoa</taxon>
        <taxon>Ecdysozoa</taxon>
        <taxon>Nematoda</taxon>
        <taxon>Chromadorea</taxon>
        <taxon>Rhabditida</taxon>
        <taxon>Rhabditina</taxon>
        <taxon>Rhabditomorpha</taxon>
        <taxon>Rhabditoidea</taxon>
        <taxon>Rhabditidae</taxon>
        <taxon>Peloderinae</taxon>
        <taxon>Caenorhabditis</taxon>
    </lineage>
</organism>